<dbReference type="GO" id="GO:0003735">
    <property type="term" value="F:structural constituent of ribosome"/>
    <property type="evidence" value="ECO:0007669"/>
    <property type="project" value="InterPro"/>
</dbReference>
<dbReference type="InterPro" id="IPR000196">
    <property type="entry name" value="Ribosomal_eL19_dom"/>
</dbReference>
<reference evidence="4" key="2">
    <citation type="journal article" date="2017" name="J. Anim. Genet.">
        <title>Multiple reference genome sequences of hot pepper reveal the massive evolution of plant disease resistance genes by retroduplication.</title>
        <authorList>
            <person name="Kim S."/>
            <person name="Park J."/>
            <person name="Yeom S.-I."/>
            <person name="Kim Y.-M."/>
            <person name="Seo E."/>
            <person name="Kim K.-T."/>
            <person name="Kim M.-S."/>
            <person name="Lee J.M."/>
            <person name="Cheong K."/>
            <person name="Shin H.-S."/>
            <person name="Kim S.-B."/>
            <person name="Han K."/>
            <person name="Lee J."/>
            <person name="Park M."/>
            <person name="Lee H.-A."/>
            <person name="Lee H.-Y."/>
            <person name="Lee Y."/>
            <person name="Oh S."/>
            <person name="Lee J.H."/>
            <person name="Choi E."/>
            <person name="Choi E."/>
            <person name="Lee S.E."/>
            <person name="Jeon J."/>
            <person name="Kim H."/>
            <person name="Choi G."/>
            <person name="Song H."/>
            <person name="Lee J."/>
            <person name="Lee S.-C."/>
            <person name="Kwon J.-K."/>
            <person name="Lee H.-Y."/>
            <person name="Koo N."/>
            <person name="Hong Y."/>
            <person name="Kim R.W."/>
            <person name="Kang W.-H."/>
            <person name="Huh J.H."/>
            <person name="Kang B.-C."/>
            <person name="Yang T.-J."/>
            <person name="Lee Y.-H."/>
            <person name="Bennetzen J.L."/>
            <person name="Choi D."/>
        </authorList>
    </citation>
    <scope>NUCLEOTIDE SEQUENCE [LARGE SCALE GENOMIC DNA]</scope>
    <source>
        <strain evidence="4">cv. PBC81</strain>
    </source>
</reference>
<comment type="caution">
    <text evidence="3">The sequence shown here is derived from an EMBL/GenBank/DDBJ whole genome shotgun (WGS) entry which is preliminary data.</text>
</comment>
<dbReference type="InterPro" id="IPR035970">
    <property type="entry name" value="60S_ribosomal_eL19_sf"/>
</dbReference>
<dbReference type="AlphaFoldDB" id="A0A2G2X716"/>
<keyword evidence="4" id="KW-1185">Reference proteome</keyword>
<name>A0A2G2X716_CAPBA</name>
<evidence type="ECO:0000313" key="3">
    <source>
        <dbReference type="EMBL" id="PHT53273.1"/>
    </source>
</evidence>
<accession>A0A2G2X716</accession>
<proteinExistence type="predicted"/>
<dbReference type="SUPFAM" id="SSF48140">
    <property type="entry name" value="Ribosomal protein L19 (L19e)"/>
    <property type="match status" value="1"/>
</dbReference>
<dbReference type="PANTHER" id="PTHR10722">
    <property type="entry name" value="60S RIBOSOMAL PROTEIN L19"/>
    <property type="match status" value="1"/>
</dbReference>
<dbReference type="Proteomes" id="UP000224567">
    <property type="component" value="Unassembled WGS sequence"/>
</dbReference>
<evidence type="ECO:0000256" key="1">
    <source>
        <dbReference type="SAM" id="MobiDB-lite"/>
    </source>
</evidence>
<dbReference type="GO" id="GO:0006412">
    <property type="term" value="P:translation"/>
    <property type="evidence" value="ECO:0007669"/>
    <property type="project" value="InterPro"/>
</dbReference>
<evidence type="ECO:0000313" key="4">
    <source>
        <dbReference type="Proteomes" id="UP000224567"/>
    </source>
</evidence>
<dbReference type="GO" id="GO:0003723">
    <property type="term" value="F:RNA binding"/>
    <property type="evidence" value="ECO:0007669"/>
    <property type="project" value="InterPro"/>
</dbReference>
<dbReference type="GO" id="GO:0022625">
    <property type="term" value="C:cytosolic large ribosomal subunit"/>
    <property type="evidence" value="ECO:0007669"/>
    <property type="project" value="InterPro"/>
</dbReference>
<protein>
    <submittedName>
        <fullName evidence="3">60S ribosomal protein L19</fullName>
    </submittedName>
</protein>
<dbReference type="Pfam" id="PF25476">
    <property type="entry name" value="Ribosomal_L19e_C"/>
    <property type="match status" value="1"/>
</dbReference>
<dbReference type="InterPro" id="IPR057260">
    <property type="entry name" value="Ribosomal_L19e_C"/>
</dbReference>
<dbReference type="Gene3D" id="1.10.1200.240">
    <property type="match status" value="1"/>
</dbReference>
<organism evidence="3 4">
    <name type="scientific">Capsicum baccatum</name>
    <name type="common">Peruvian pepper</name>
    <dbReference type="NCBI Taxonomy" id="33114"/>
    <lineage>
        <taxon>Eukaryota</taxon>
        <taxon>Viridiplantae</taxon>
        <taxon>Streptophyta</taxon>
        <taxon>Embryophyta</taxon>
        <taxon>Tracheophyta</taxon>
        <taxon>Spermatophyta</taxon>
        <taxon>Magnoliopsida</taxon>
        <taxon>eudicotyledons</taxon>
        <taxon>Gunneridae</taxon>
        <taxon>Pentapetalae</taxon>
        <taxon>asterids</taxon>
        <taxon>lamiids</taxon>
        <taxon>Solanales</taxon>
        <taxon>Solanaceae</taxon>
        <taxon>Solanoideae</taxon>
        <taxon>Capsiceae</taxon>
        <taxon>Capsicum</taxon>
    </lineage>
</organism>
<feature type="domain" description="Large ribosomal subunit protein eL19" evidence="2">
    <location>
        <begin position="1"/>
        <end position="51"/>
    </location>
</feature>
<dbReference type="EMBL" id="MLFT02000003">
    <property type="protein sequence ID" value="PHT53273.1"/>
    <property type="molecule type" value="Genomic_DNA"/>
</dbReference>
<dbReference type="OrthoDB" id="5407653at2759"/>
<gene>
    <name evidence="3" type="ORF">CQW23_07735</name>
</gene>
<feature type="compositionally biased region" description="Polar residues" evidence="1">
    <location>
        <begin position="95"/>
        <end position="110"/>
    </location>
</feature>
<reference evidence="3 4" key="1">
    <citation type="journal article" date="2017" name="Genome Biol.">
        <title>New reference genome sequences of hot pepper reveal the massive evolution of plant disease-resistance genes by retroduplication.</title>
        <authorList>
            <person name="Kim S."/>
            <person name="Park J."/>
            <person name="Yeom S.I."/>
            <person name="Kim Y.M."/>
            <person name="Seo E."/>
            <person name="Kim K.T."/>
            <person name="Kim M.S."/>
            <person name="Lee J.M."/>
            <person name="Cheong K."/>
            <person name="Shin H.S."/>
            <person name="Kim S.B."/>
            <person name="Han K."/>
            <person name="Lee J."/>
            <person name="Park M."/>
            <person name="Lee H.A."/>
            <person name="Lee H.Y."/>
            <person name="Lee Y."/>
            <person name="Oh S."/>
            <person name="Lee J.H."/>
            <person name="Choi E."/>
            <person name="Choi E."/>
            <person name="Lee S.E."/>
            <person name="Jeon J."/>
            <person name="Kim H."/>
            <person name="Choi G."/>
            <person name="Song H."/>
            <person name="Lee J."/>
            <person name="Lee S.C."/>
            <person name="Kwon J.K."/>
            <person name="Lee H.Y."/>
            <person name="Koo N."/>
            <person name="Hong Y."/>
            <person name="Kim R.W."/>
            <person name="Kang W.H."/>
            <person name="Huh J.H."/>
            <person name="Kang B.C."/>
            <person name="Yang T.J."/>
            <person name="Lee Y.H."/>
            <person name="Bennetzen J.L."/>
            <person name="Choi D."/>
        </authorList>
    </citation>
    <scope>NUCLEOTIDE SEQUENCE [LARGE SCALE GENOMIC DNA]</scope>
    <source>
        <strain evidence="4">cv. PBC81</strain>
    </source>
</reference>
<sequence length="110" mass="12728">MRRMRVLRWLLRKYRESKKIDKHMYRDMYMKVKGNVFKNKRVLMENIHKTRLKRLGRRLCQTNLRPGGQRTRQAGKKVCKEGGSFGSGTKGEASATCSSSCGHHLSLATT</sequence>
<dbReference type="STRING" id="33114.A0A2G2X716"/>
<dbReference type="SMART" id="SM01416">
    <property type="entry name" value="Ribosomal_L19e"/>
    <property type="match status" value="1"/>
</dbReference>
<keyword evidence="3" id="KW-0689">Ribosomal protein</keyword>
<evidence type="ECO:0000259" key="2">
    <source>
        <dbReference type="SMART" id="SM01416"/>
    </source>
</evidence>
<feature type="region of interest" description="Disordered" evidence="1">
    <location>
        <begin position="82"/>
        <end position="110"/>
    </location>
</feature>
<dbReference type="InterPro" id="IPR039547">
    <property type="entry name" value="Ribosomal_eL19"/>
</dbReference>
<keyword evidence="3" id="KW-0687">Ribonucleoprotein</keyword>